<dbReference type="Gene3D" id="3.40.50.12780">
    <property type="entry name" value="N-terminal domain of ligase-like"/>
    <property type="match status" value="1"/>
</dbReference>
<dbReference type="Proteomes" id="UP000016935">
    <property type="component" value="Unassembled WGS sequence"/>
</dbReference>
<accession>R0IF93</accession>
<evidence type="ECO:0000259" key="3">
    <source>
        <dbReference type="Pfam" id="PF00501"/>
    </source>
</evidence>
<dbReference type="eggNOG" id="KOG1178">
    <property type="taxonomic scope" value="Eukaryota"/>
</dbReference>
<evidence type="ECO:0000313" key="5">
    <source>
        <dbReference type="Proteomes" id="UP000016935"/>
    </source>
</evidence>
<organism evidence="4 5">
    <name type="scientific">Exserohilum turcicum (strain 28A)</name>
    <name type="common">Northern leaf blight fungus</name>
    <name type="synonym">Setosphaeria turcica</name>
    <dbReference type="NCBI Taxonomy" id="671987"/>
    <lineage>
        <taxon>Eukaryota</taxon>
        <taxon>Fungi</taxon>
        <taxon>Dikarya</taxon>
        <taxon>Ascomycota</taxon>
        <taxon>Pezizomycotina</taxon>
        <taxon>Dothideomycetes</taxon>
        <taxon>Pleosporomycetidae</taxon>
        <taxon>Pleosporales</taxon>
        <taxon>Pleosporineae</taxon>
        <taxon>Pleosporaceae</taxon>
        <taxon>Exserohilum</taxon>
    </lineage>
</organism>
<reference evidence="4 5" key="1">
    <citation type="journal article" date="2012" name="PLoS Pathog.">
        <title>Diverse lifestyles and strategies of plant pathogenesis encoded in the genomes of eighteen Dothideomycetes fungi.</title>
        <authorList>
            <person name="Ohm R.A."/>
            <person name="Feau N."/>
            <person name="Henrissat B."/>
            <person name="Schoch C.L."/>
            <person name="Horwitz B.A."/>
            <person name="Barry K.W."/>
            <person name="Condon B.J."/>
            <person name="Copeland A.C."/>
            <person name="Dhillon B."/>
            <person name="Glaser F."/>
            <person name="Hesse C.N."/>
            <person name="Kosti I."/>
            <person name="LaButti K."/>
            <person name="Lindquist E.A."/>
            <person name="Lucas S."/>
            <person name="Salamov A.A."/>
            <person name="Bradshaw R.E."/>
            <person name="Ciuffetti L."/>
            <person name="Hamelin R.C."/>
            <person name="Kema G.H.J."/>
            <person name="Lawrence C."/>
            <person name="Scott J.A."/>
            <person name="Spatafora J.W."/>
            <person name="Turgeon B.G."/>
            <person name="de Wit P.J.G.M."/>
            <person name="Zhong S."/>
            <person name="Goodwin S.B."/>
            <person name="Grigoriev I.V."/>
        </authorList>
    </citation>
    <scope>NUCLEOTIDE SEQUENCE [LARGE SCALE GENOMIC DNA]</scope>
    <source>
        <strain evidence="5">28A</strain>
    </source>
</reference>
<evidence type="ECO:0000256" key="1">
    <source>
        <dbReference type="ARBA" id="ARBA00022450"/>
    </source>
</evidence>
<dbReference type="EMBL" id="KB908814">
    <property type="protein sequence ID" value="EOA83950.1"/>
    <property type="molecule type" value="Genomic_DNA"/>
</dbReference>
<keyword evidence="5" id="KW-1185">Reference proteome</keyword>
<evidence type="ECO:0000256" key="2">
    <source>
        <dbReference type="ARBA" id="ARBA00022553"/>
    </source>
</evidence>
<dbReference type="GeneID" id="19396474"/>
<dbReference type="InterPro" id="IPR051414">
    <property type="entry name" value="Adenylate-forming_Reductase"/>
</dbReference>
<dbReference type="InterPro" id="IPR000873">
    <property type="entry name" value="AMP-dep_synth/lig_dom"/>
</dbReference>
<dbReference type="STRING" id="671987.R0IF93"/>
<feature type="domain" description="AMP-dependent synthetase/ligase" evidence="3">
    <location>
        <begin position="44"/>
        <end position="373"/>
    </location>
</feature>
<proteinExistence type="predicted"/>
<dbReference type="PANTHER" id="PTHR43439">
    <property type="entry name" value="PHENYLACETATE-COENZYME A LIGASE"/>
    <property type="match status" value="1"/>
</dbReference>
<keyword evidence="1" id="KW-0596">Phosphopantetheine</keyword>
<sequence length="573" mass="63773">MSPRPTPWPQFHGELLPNIVFRLAAQHPSLTYAKFPRDPGDMSRGFRTFTYAELARAVSAFAWWIDENVGKLEEGQKNGSETLVYMGPNDIRYAVFCLGSVVAGYKMLFPSPRYGAEALVKLLETVGATALLTSESPYPVQAEILERKSLQTHSVPSVEELFSRDEVERYPFSKTFAEHKHEPLICLHTSGTTGFPKPILWTHEWASSLSGTVRLPPPAGFKSTDWLLRGKNGQGNANVLVVYPPYHASGITSMLFLALFLGIIPIYPTMGSTPEEVVDRVIAALDYLANGENATDDEEKVVDMINMVPPHIEVLAKYPARLEQIARRTTGVRYGGGAISRATGDKVVQKVALICGLGSTEQGFWPCVRRVDDDLKDDGIWEYSMPHPALNMRLDPVSKDAAGQLVCDAVLVRNDGKAWDGYVQPLFRLFPADVREKNMGDLFVQHPKYPNMWKHHGRADDLLVFVTNEKFFPTAAEHRLRSHPGIAEALIVGTRRPKASLLVRLEPGVGLDDVWGGIEEVNADSPVYARVERGMVVVVNKPFLKTPKGSVRRTEMVKKYTKELDALYGESEK</sequence>
<dbReference type="SUPFAM" id="SSF56801">
    <property type="entry name" value="Acetyl-CoA synthetase-like"/>
    <property type="match status" value="1"/>
</dbReference>
<keyword evidence="2" id="KW-0597">Phosphoprotein</keyword>
<dbReference type="OrthoDB" id="429813at2759"/>
<reference evidence="4 5" key="2">
    <citation type="journal article" date="2013" name="PLoS Genet.">
        <title>Comparative genome structure, secondary metabolite, and effector coding capacity across Cochliobolus pathogens.</title>
        <authorList>
            <person name="Condon B.J."/>
            <person name="Leng Y."/>
            <person name="Wu D."/>
            <person name="Bushley K.E."/>
            <person name="Ohm R.A."/>
            <person name="Otillar R."/>
            <person name="Martin J."/>
            <person name="Schackwitz W."/>
            <person name="Grimwood J."/>
            <person name="MohdZainudin N."/>
            <person name="Xue C."/>
            <person name="Wang R."/>
            <person name="Manning V.A."/>
            <person name="Dhillon B."/>
            <person name="Tu Z.J."/>
            <person name="Steffenson B.J."/>
            <person name="Salamov A."/>
            <person name="Sun H."/>
            <person name="Lowry S."/>
            <person name="LaButti K."/>
            <person name="Han J."/>
            <person name="Copeland A."/>
            <person name="Lindquist E."/>
            <person name="Barry K."/>
            <person name="Schmutz J."/>
            <person name="Baker S.E."/>
            <person name="Ciuffetti L.M."/>
            <person name="Grigoriev I.V."/>
            <person name="Zhong S."/>
            <person name="Turgeon B.G."/>
        </authorList>
    </citation>
    <scope>NUCLEOTIDE SEQUENCE [LARGE SCALE GENOMIC DNA]</scope>
    <source>
        <strain evidence="5">28A</strain>
    </source>
</reference>
<dbReference type="RefSeq" id="XP_008028392.1">
    <property type="nucleotide sequence ID" value="XM_008030201.1"/>
</dbReference>
<gene>
    <name evidence="4" type="ORF">SETTUDRAFT_138651</name>
</gene>
<name>R0IF93_EXST2</name>
<evidence type="ECO:0000313" key="4">
    <source>
        <dbReference type="EMBL" id="EOA83950.1"/>
    </source>
</evidence>
<dbReference type="Pfam" id="PF00501">
    <property type="entry name" value="AMP-binding"/>
    <property type="match status" value="1"/>
</dbReference>
<dbReference type="AlphaFoldDB" id="R0IF93"/>
<dbReference type="HOGENOM" id="CLU_002220_3_1_1"/>
<dbReference type="Pfam" id="PF23562">
    <property type="entry name" value="AMP-binding_C_3"/>
    <property type="match status" value="1"/>
</dbReference>
<dbReference type="PANTHER" id="PTHR43439:SF2">
    <property type="entry name" value="ENZYME, PUTATIVE (JCVI)-RELATED"/>
    <property type="match status" value="1"/>
</dbReference>
<protein>
    <recommendedName>
        <fullName evidence="3">AMP-dependent synthetase/ligase domain-containing protein</fullName>
    </recommendedName>
</protein>
<dbReference type="InterPro" id="IPR042099">
    <property type="entry name" value="ANL_N_sf"/>
</dbReference>